<dbReference type="Gene3D" id="3.30.160.60">
    <property type="entry name" value="Classic Zinc Finger"/>
    <property type="match status" value="1"/>
</dbReference>
<feature type="compositionally biased region" description="Basic and acidic residues" evidence="1">
    <location>
        <begin position="118"/>
        <end position="128"/>
    </location>
</feature>
<sequence length="271" mass="31451">MNSFIIDKQLPTNSIESNKVLHICSQCTRTFKDINNFREHLFQEHGELGVNVRQCHLCSYATLLKSKYDCHIRCHLNNRVLRCQKCSYSTINIRHMSKHERQHSVSNSTITTSSSNDHPNREAKRARYESLNPSPHTNWSTALYVNTEIKDESMKTIREQPSEFSSCFLTDKLLMPDNKKMDKSDEIHNLRSLQSTSSYSTEESNCSPCIHQTHLISLRTNVWTLLRMLLPQLSFYYPSISMIDYESDSCIDRLIANLIQIPSIYNSYSSV</sequence>
<accession>A0A813W5T5</accession>
<dbReference type="Proteomes" id="UP000663852">
    <property type="component" value="Unassembled WGS sequence"/>
</dbReference>
<gene>
    <name evidence="3" type="ORF">EDS130_LOCUS7419</name>
</gene>
<feature type="domain" description="C2H2-type" evidence="2">
    <location>
        <begin position="24"/>
        <end position="45"/>
    </location>
</feature>
<name>A0A813W5T5_ADIRI</name>
<dbReference type="InterPro" id="IPR013087">
    <property type="entry name" value="Znf_C2H2_type"/>
</dbReference>
<dbReference type="PROSITE" id="PS00028">
    <property type="entry name" value="ZINC_FINGER_C2H2_1"/>
    <property type="match status" value="1"/>
</dbReference>
<dbReference type="EMBL" id="CAJNOJ010000022">
    <property type="protein sequence ID" value="CAF0853119.1"/>
    <property type="molecule type" value="Genomic_DNA"/>
</dbReference>
<protein>
    <recommendedName>
        <fullName evidence="2">C2H2-type domain-containing protein</fullName>
    </recommendedName>
</protein>
<dbReference type="SMART" id="SM00355">
    <property type="entry name" value="ZnF_C2H2"/>
    <property type="match status" value="3"/>
</dbReference>
<organism evidence="3 4">
    <name type="scientific">Adineta ricciae</name>
    <name type="common">Rotifer</name>
    <dbReference type="NCBI Taxonomy" id="249248"/>
    <lineage>
        <taxon>Eukaryota</taxon>
        <taxon>Metazoa</taxon>
        <taxon>Spiralia</taxon>
        <taxon>Gnathifera</taxon>
        <taxon>Rotifera</taxon>
        <taxon>Eurotatoria</taxon>
        <taxon>Bdelloidea</taxon>
        <taxon>Adinetida</taxon>
        <taxon>Adinetidae</taxon>
        <taxon>Adineta</taxon>
    </lineage>
</organism>
<comment type="caution">
    <text evidence="3">The sequence shown here is derived from an EMBL/GenBank/DDBJ whole genome shotgun (WGS) entry which is preliminary data.</text>
</comment>
<dbReference type="AlphaFoldDB" id="A0A813W5T5"/>
<evidence type="ECO:0000256" key="1">
    <source>
        <dbReference type="SAM" id="MobiDB-lite"/>
    </source>
</evidence>
<evidence type="ECO:0000313" key="4">
    <source>
        <dbReference type="Proteomes" id="UP000663852"/>
    </source>
</evidence>
<reference evidence="3" key="1">
    <citation type="submission" date="2021-02" db="EMBL/GenBank/DDBJ databases">
        <authorList>
            <person name="Nowell W R."/>
        </authorList>
    </citation>
    <scope>NUCLEOTIDE SEQUENCE</scope>
</reference>
<dbReference type="OrthoDB" id="427030at2759"/>
<feature type="region of interest" description="Disordered" evidence="1">
    <location>
        <begin position="97"/>
        <end position="134"/>
    </location>
</feature>
<evidence type="ECO:0000313" key="3">
    <source>
        <dbReference type="EMBL" id="CAF0853119.1"/>
    </source>
</evidence>
<evidence type="ECO:0000259" key="2">
    <source>
        <dbReference type="PROSITE" id="PS00028"/>
    </source>
</evidence>
<proteinExistence type="predicted"/>
<feature type="compositionally biased region" description="Low complexity" evidence="1">
    <location>
        <begin position="104"/>
        <end position="116"/>
    </location>
</feature>